<dbReference type="InterPro" id="IPR041542">
    <property type="entry name" value="GH43_C2"/>
</dbReference>
<evidence type="ECO:0000313" key="9">
    <source>
        <dbReference type="EMBL" id="ATC63714.1"/>
    </source>
</evidence>
<feature type="site" description="Important for catalytic activity, responsible for pKa modulation of the active site Glu and correct orientation of both the proton donor and substrate" evidence="5">
    <location>
        <position position="154"/>
    </location>
</feature>
<keyword evidence="2 6" id="KW-0378">Hydrolase</keyword>
<accession>A0A290Q5D9</accession>
<dbReference type="Pfam" id="PF04616">
    <property type="entry name" value="Glyco_hydro_43"/>
    <property type="match status" value="1"/>
</dbReference>
<evidence type="ECO:0000256" key="6">
    <source>
        <dbReference type="RuleBase" id="RU361187"/>
    </source>
</evidence>
<dbReference type="Gene3D" id="2.60.120.200">
    <property type="match status" value="1"/>
</dbReference>
<dbReference type="InterPro" id="IPR006710">
    <property type="entry name" value="Glyco_hydro_43"/>
</dbReference>
<dbReference type="EMBL" id="CP023344">
    <property type="protein sequence ID" value="ATC63714.1"/>
    <property type="molecule type" value="Genomic_DNA"/>
</dbReference>
<dbReference type="InterPro" id="IPR001202">
    <property type="entry name" value="WW_dom"/>
</dbReference>
<dbReference type="OrthoDB" id="181757at2"/>
<protein>
    <submittedName>
        <fullName evidence="9">Glycoside hydrolase</fullName>
    </submittedName>
</protein>
<dbReference type="PANTHER" id="PTHR42812:SF12">
    <property type="entry name" value="BETA-XYLOSIDASE-RELATED"/>
    <property type="match status" value="1"/>
</dbReference>
<evidence type="ECO:0000256" key="2">
    <source>
        <dbReference type="ARBA" id="ARBA00022801"/>
    </source>
</evidence>
<name>A0A290Q5D9_9BACT</name>
<dbReference type="KEGG" id="vbh:CMV30_06970"/>
<reference evidence="9 10" key="1">
    <citation type="submission" date="2017-09" db="EMBL/GenBank/DDBJ databases">
        <title>Complete genome sequence of Verrucomicrobial strain HZ-65, isolated from freshwater.</title>
        <authorList>
            <person name="Choi A."/>
        </authorList>
    </citation>
    <scope>NUCLEOTIDE SEQUENCE [LARGE SCALE GENOMIC DNA]</scope>
    <source>
        <strain evidence="9 10">HZ-65</strain>
    </source>
</reference>
<feature type="region of interest" description="Disordered" evidence="7">
    <location>
        <begin position="1"/>
        <end position="26"/>
    </location>
</feature>
<dbReference type="GO" id="GO:0004553">
    <property type="term" value="F:hydrolase activity, hydrolyzing O-glycosyl compounds"/>
    <property type="evidence" value="ECO:0007669"/>
    <property type="project" value="InterPro"/>
</dbReference>
<dbReference type="Gene3D" id="2.115.10.20">
    <property type="entry name" value="Glycosyl hydrolase domain, family 43"/>
    <property type="match status" value="1"/>
</dbReference>
<feature type="active site" description="Proton donor" evidence="4">
    <location>
        <position position="214"/>
    </location>
</feature>
<evidence type="ECO:0000313" key="10">
    <source>
        <dbReference type="Proteomes" id="UP000217265"/>
    </source>
</evidence>
<dbReference type="PROSITE" id="PS01159">
    <property type="entry name" value="WW_DOMAIN_1"/>
    <property type="match status" value="1"/>
</dbReference>
<evidence type="ECO:0000256" key="5">
    <source>
        <dbReference type="PIRSR" id="PIRSR606710-2"/>
    </source>
</evidence>
<gene>
    <name evidence="9" type="ORF">CMV30_06970</name>
</gene>
<dbReference type="SUPFAM" id="SSF75005">
    <property type="entry name" value="Arabinanase/levansucrase/invertase"/>
    <property type="match status" value="1"/>
</dbReference>
<proteinExistence type="inferred from homology"/>
<evidence type="ECO:0000256" key="3">
    <source>
        <dbReference type="ARBA" id="ARBA00023295"/>
    </source>
</evidence>
<dbReference type="Pfam" id="PF17851">
    <property type="entry name" value="GH43_C2"/>
    <property type="match status" value="1"/>
</dbReference>
<evidence type="ECO:0000256" key="7">
    <source>
        <dbReference type="SAM" id="MobiDB-lite"/>
    </source>
</evidence>
<feature type="region of interest" description="Disordered" evidence="7">
    <location>
        <begin position="312"/>
        <end position="352"/>
    </location>
</feature>
<organism evidence="9 10">
    <name type="scientific">Nibricoccus aquaticus</name>
    <dbReference type="NCBI Taxonomy" id="2576891"/>
    <lineage>
        <taxon>Bacteria</taxon>
        <taxon>Pseudomonadati</taxon>
        <taxon>Verrucomicrobiota</taxon>
        <taxon>Opitutia</taxon>
        <taxon>Opitutales</taxon>
        <taxon>Opitutaceae</taxon>
        <taxon>Nibricoccus</taxon>
    </lineage>
</organism>
<dbReference type="RefSeq" id="WP_096055346.1">
    <property type="nucleotide sequence ID" value="NZ_CP023344.1"/>
</dbReference>
<dbReference type="GO" id="GO:0005975">
    <property type="term" value="P:carbohydrate metabolic process"/>
    <property type="evidence" value="ECO:0007669"/>
    <property type="project" value="InterPro"/>
</dbReference>
<evidence type="ECO:0000256" key="4">
    <source>
        <dbReference type="PIRSR" id="PIRSR606710-1"/>
    </source>
</evidence>
<dbReference type="Proteomes" id="UP000217265">
    <property type="component" value="Chromosome"/>
</dbReference>
<dbReference type="AlphaFoldDB" id="A0A290Q5D9"/>
<feature type="domain" description="WW" evidence="8">
    <location>
        <begin position="118"/>
        <end position="143"/>
    </location>
</feature>
<keyword evidence="3 6" id="KW-0326">Glycosidase</keyword>
<dbReference type="InterPro" id="IPR051795">
    <property type="entry name" value="Glycosyl_Hydrlase_43"/>
</dbReference>
<comment type="similarity">
    <text evidence="1 6">Belongs to the glycosyl hydrolase 43 family.</text>
</comment>
<dbReference type="CDD" id="cd09001">
    <property type="entry name" value="GH43_FsAxh1-like"/>
    <property type="match status" value="1"/>
</dbReference>
<feature type="active site" description="Proton acceptor" evidence="4">
    <location>
        <position position="46"/>
    </location>
</feature>
<dbReference type="PANTHER" id="PTHR42812">
    <property type="entry name" value="BETA-XYLOSIDASE"/>
    <property type="match status" value="1"/>
</dbReference>
<dbReference type="SUPFAM" id="SSF49899">
    <property type="entry name" value="Concanavalin A-like lectins/glucanases"/>
    <property type="match status" value="1"/>
</dbReference>
<evidence type="ECO:0000256" key="1">
    <source>
        <dbReference type="ARBA" id="ARBA00009865"/>
    </source>
</evidence>
<sequence length="536" mass="58504">MTDLALSRGHEAPQTPPAPAAPRAPWTADCGDGHYRNPVLFADYSDPDVVRVGDDYWMTSSSFCHAPGLPILHSRDLVNWTLVNHALPHLVPADHFATPRHGEGVWAPCIRHHAGKFWIFYPDPDFGLYFITATDPRGQWSTPQLIKGGKGLIDPSPLWDDNGDAYLVHGWAKSRAGVCNRLTVHRIDPVTARILDAGTVVIDGDQMPGWKTIEGPKFYKRNGWYFIFAPAGGVAEGYQAVFRSRDIFGPYESRVVLAQGASSVNGPHQGAWVDTPSGEHWFFHFQELPASGRVVHMQPMSWRDDDWPAMGVNRDASGKGEPSLRHAKPALPPQPIAEPATSDDFSAPTLGHQWQWQGTPRPAWHSLTARPGALRLFCQSAIAPNHWHTPHLLMQKFPAPAFTATTTLDFSASRDGDTAGLIVFGYDYAWFGLRKTPEGLKLVVASCSGARDGTGETETTVTSASSEKIHLRVRIETGATCTFSHSQDGNVFTPVVLHFTATSSKWVGAKVGLFASTAAPSPAPGHADFSSFRVTA</sequence>
<keyword evidence="10" id="KW-1185">Reference proteome</keyword>
<dbReference type="InterPro" id="IPR023296">
    <property type="entry name" value="Glyco_hydro_beta-prop_sf"/>
</dbReference>
<evidence type="ECO:0000259" key="8">
    <source>
        <dbReference type="PROSITE" id="PS01159"/>
    </source>
</evidence>
<dbReference type="InterPro" id="IPR013320">
    <property type="entry name" value="ConA-like_dom_sf"/>
</dbReference>